<dbReference type="AlphaFoldDB" id="A0A2N9L4A8"/>
<organism evidence="1 2">
    <name type="scientific">Candidatus Sulfuritelmatomonas gaucii</name>
    <dbReference type="NCBI Taxonomy" id="2043161"/>
    <lineage>
        <taxon>Bacteria</taxon>
        <taxon>Pseudomonadati</taxon>
        <taxon>Acidobacteriota</taxon>
        <taxon>Terriglobia</taxon>
        <taxon>Terriglobales</taxon>
        <taxon>Acidobacteriaceae</taxon>
        <taxon>Candidatus Sulfuritelmatomonas</taxon>
    </lineage>
</organism>
<reference evidence="2" key="1">
    <citation type="submission" date="2018-02" db="EMBL/GenBank/DDBJ databases">
        <authorList>
            <person name="Hausmann B."/>
        </authorList>
    </citation>
    <scope>NUCLEOTIDE SEQUENCE [LARGE SCALE GENOMIC DNA]</scope>
    <source>
        <strain evidence="2">Peat soil MAG SbA5</strain>
    </source>
</reference>
<gene>
    <name evidence="1" type="ORF">SBA5_1290004</name>
</gene>
<evidence type="ECO:0000313" key="2">
    <source>
        <dbReference type="Proteomes" id="UP000239735"/>
    </source>
</evidence>
<proteinExistence type="predicted"/>
<accession>A0A2N9L4A8</accession>
<dbReference type="Proteomes" id="UP000239735">
    <property type="component" value="Unassembled WGS sequence"/>
</dbReference>
<evidence type="ECO:0000313" key="1">
    <source>
        <dbReference type="EMBL" id="SPE18061.1"/>
    </source>
</evidence>
<protein>
    <submittedName>
        <fullName evidence="1">Uncharacterized protein</fullName>
    </submittedName>
</protein>
<name>A0A2N9L4A8_9BACT</name>
<sequence length="146" mass="16812">MSENFDEAVASFREFLGKVGLPEQIIWLSPADAVLTRRRVLYIKSLPPEIGLALAREKYDIGMAAKLGVLFAALCKLENATCCFVWFPSDADEARRSLMLSSGGLKMRAPTEKLRLRIKRVRNPIRWKILQIWHREKSDWLDFLFS</sequence>
<dbReference type="EMBL" id="OKRB01000034">
    <property type="protein sequence ID" value="SPE18061.1"/>
    <property type="molecule type" value="Genomic_DNA"/>
</dbReference>